<accession>A0A934I2S2</accession>
<sequence length="536" mass="57365">MPDALSAAVPHLIRVFGEHGFTESGVSAQLGGAAVAALYRGEPAAVLRATNDTGDPGRAELIRVFLLRRPTGFRELTDLLGTRTVELLDDAGALEHDGESGGVRISVDIRPRAIDGSDRWVFADPDPALSARPPGADHVPGVGAASLSLLQSTPTTPVDSVLDLGTGCGIQLLGQLHCAERMIGTDIHDRALDFAEATLAGTGVPVTREGRRVSRTESHNGGVTMVDLRRGPWFEPVSGLRFDRIIANPPFVISPGGGFVYRDSGLDLDAASQLVVSGAVEHLKPGGTAHLLASWVHTGESSWTQRVASWIPDTGVAAWVLQRDIADPELYVGTWLRDGSVDPRSPDGTRRTAEWLDHFAENGVTGVGFGFIALQRIDDNLPSEVTAEDFRMNDTSGLGDEVTEFFTRSAWLRGRTADEVAGSRFLVRPGLAVEDVRTTDDDARLGFRAAALRISRTEGPRFSHDIDEHLRAILSGLHPEGLSLAETVELYCAARGLDPTRVLPEATAAVVDLIRHGMVLPTDITVSDDGAHEVPR</sequence>
<dbReference type="InterPro" id="IPR002052">
    <property type="entry name" value="DNA_methylase_N6_adenine_CS"/>
</dbReference>
<reference evidence="3" key="1">
    <citation type="submission" date="2020-12" db="EMBL/GenBank/DDBJ databases">
        <title>Genome public.</title>
        <authorList>
            <person name="Sun Q."/>
        </authorList>
    </citation>
    <scope>NUCLEOTIDE SEQUENCE</scope>
    <source>
        <strain evidence="3">CCM 8863</strain>
    </source>
</reference>
<dbReference type="InterPro" id="IPR055487">
    <property type="entry name" value="DUF7059"/>
</dbReference>
<organism evidence="3 4">
    <name type="scientific">Corynebacterium meridianum</name>
    <dbReference type="NCBI Taxonomy" id="2765363"/>
    <lineage>
        <taxon>Bacteria</taxon>
        <taxon>Bacillati</taxon>
        <taxon>Actinomycetota</taxon>
        <taxon>Actinomycetes</taxon>
        <taxon>Mycobacteriales</taxon>
        <taxon>Corynebacteriaceae</taxon>
        <taxon>Corynebacterium</taxon>
    </lineage>
</organism>
<dbReference type="InterPro" id="IPR029063">
    <property type="entry name" value="SAM-dependent_MTases_sf"/>
</dbReference>
<evidence type="ECO:0000313" key="3">
    <source>
        <dbReference type="EMBL" id="MBI8989051.1"/>
    </source>
</evidence>
<dbReference type="CDD" id="cd02440">
    <property type="entry name" value="AdoMet_MTases"/>
    <property type="match status" value="1"/>
</dbReference>
<dbReference type="PROSITE" id="PS00092">
    <property type="entry name" value="N6_MTASE"/>
    <property type="match status" value="1"/>
</dbReference>
<dbReference type="EMBL" id="JAEIOS010000011">
    <property type="protein sequence ID" value="MBI8989051.1"/>
    <property type="molecule type" value="Genomic_DNA"/>
</dbReference>
<dbReference type="Pfam" id="PF25004">
    <property type="entry name" value="DUF7782"/>
    <property type="match status" value="1"/>
</dbReference>
<dbReference type="Pfam" id="PF23186">
    <property type="entry name" value="DUF7059"/>
    <property type="match status" value="1"/>
</dbReference>
<keyword evidence="3" id="KW-0489">Methyltransferase</keyword>
<dbReference type="AlphaFoldDB" id="A0A934I2S2"/>
<dbReference type="InterPro" id="IPR056684">
    <property type="entry name" value="DUF7782"/>
</dbReference>
<evidence type="ECO:0000259" key="1">
    <source>
        <dbReference type="Pfam" id="PF23186"/>
    </source>
</evidence>
<dbReference type="GO" id="GO:0032259">
    <property type="term" value="P:methylation"/>
    <property type="evidence" value="ECO:0007669"/>
    <property type="project" value="UniProtKB-KW"/>
</dbReference>
<feature type="domain" description="DUF7782" evidence="2">
    <location>
        <begin position="404"/>
        <end position="521"/>
    </location>
</feature>
<evidence type="ECO:0000259" key="2">
    <source>
        <dbReference type="Pfam" id="PF25004"/>
    </source>
</evidence>
<protein>
    <submittedName>
        <fullName evidence="3">rRNA methyltransferase</fullName>
    </submittedName>
</protein>
<dbReference type="GO" id="GO:0008168">
    <property type="term" value="F:methyltransferase activity"/>
    <property type="evidence" value="ECO:0007669"/>
    <property type="project" value="UniProtKB-KW"/>
</dbReference>
<dbReference type="Gene3D" id="3.40.50.150">
    <property type="entry name" value="Vaccinia Virus protein VP39"/>
    <property type="match status" value="1"/>
</dbReference>
<name>A0A934I2S2_9CORY</name>
<comment type="caution">
    <text evidence="3">The sequence shown here is derived from an EMBL/GenBank/DDBJ whole genome shotgun (WGS) entry which is preliminary data.</text>
</comment>
<dbReference type="Proteomes" id="UP000645966">
    <property type="component" value="Unassembled WGS sequence"/>
</dbReference>
<dbReference type="RefSeq" id="WP_198738072.1">
    <property type="nucleotide sequence ID" value="NZ_JAEIOS010000011.1"/>
</dbReference>
<gene>
    <name evidence="3" type="ORF">JDV75_04675</name>
</gene>
<evidence type="ECO:0000313" key="4">
    <source>
        <dbReference type="Proteomes" id="UP000645966"/>
    </source>
</evidence>
<dbReference type="GO" id="GO:0003676">
    <property type="term" value="F:nucleic acid binding"/>
    <property type="evidence" value="ECO:0007669"/>
    <property type="project" value="InterPro"/>
</dbReference>
<keyword evidence="4" id="KW-1185">Reference proteome</keyword>
<keyword evidence="3" id="KW-0808">Transferase</keyword>
<feature type="domain" description="DUF7059" evidence="1">
    <location>
        <begin position="19"/>
        <end position="104"/>
    </location>
</feature>
<dbReference type="SUPFAM" id="SSF53335">
    <property type="entry name" value="S-adenosyl-L-methionine-dependent methyltransferases"/>
    <property type="match status" value="1"/>
</dbReference>
<proteinExistence type="predicted"/>